<keyword evidence="1" id="KW-0472">Membrane</keyword>
<dbReference type="Proteomes" id="UP000659654">
    <property type="component" value="Unassembled WGS sequence"/>
</dbReference>
<keyword evidence="3" id="KW-1185">Reference proteome</keyword>
<keyword evidence="1" id="KW-1133">Transmembrane helix</keyword>
<feature type="transmembrane region" description="Helical" evidence="1">
    <location>
        <begin position="91"/>
        <end position="112"/>
    </location>
</feature>
<dbReference type="AlphaFoldDB" id="A0A7I8X3C7"/>
<gene>
    <name evidence="2" type="ORF">BXYJ_LOCUS13548</name>
</gene>
<dbReference type="PANTHER" id="PTHR22943:SF248">
    <property type="entry name" value="SEVEN TM RECEPTOR"/>
    <property type="match status" value="1"/>
</dbReference>
<sequence>MSWQDTATDLLPYYEYTMGFFSYALNILVIYLAKTQMHKRTAEYRTIILLNCAVDLIFNTFNLLTRTACDIKEGNIFVLSTGPLGDVPQPYAAMITFSWLWALLLTVVTVPIQFLYRYSQICLTTPITTRQYVLIYGGFILALALHCAAGVVVFETDPEVLKGYEHLIRENPIFKDMPVFTLGIKDSPKAALHILDCIFIVGVAYSIVVYCAVKTLRRLKETKKSLSKATLAAQKQLTIIMFMQATNPLIMLNLPICAACILTLLNITLSGISFFMTPVATFIPILNPLCVIFVIPSFRRFVLCRKGKEFQIGTTSDVVSTKMPSSH</sequence>
<dbReference type="InterPro" id="IPR019428">
    <property type="entry name" value="7TM_GPCR_serpentine_rcpt_Str"/>
</dbReference>
<evidence type="ECO:0000256" key="1">
    <source>
        <dbReference type="SAM" id="Phobius"/>
    </source>
</evidence>
<evidence type="ECO:0000313" key="3">
    <source>
        <dbReference type="Proteomes" id="UP000659654"/>
    </source>
</evidence>
<organism evidence="2 3">
    <name type="scientific">Bursaphelenchus xylophilus</name>
    <name type="common">Pinewood nematode worm</name>
    <name type="synonym">Aphelenchoides xylophilus</name>
    <dbReference type="NCBI Taxonomy" id="6326"/>
    <lineage>
        <taxon>Eukaryota</taxon>
        <taxon>Metazoa</taxon>
        <taxon>Ecdysozoa</taxon>
        <taxon>Nematoda</taxon>
        <taxon>Chromadorea</taxon>
        <taxon>Rhabditida</taxon>
        <taxon>Tylenchina</taxon>
        <taxon>Tylenchomorpha</taxon>
        <taxon>Aphelenchoidea</taxon>
        <taxon>Aphelenchoididae</taxon>
        <taxon>Bursaphelenchus</taxon>
    </lineage>
</organism>
<reference evidence="2" key="1">
    <citation type="submission" date="2020-09" db="EMBL/GenBank/DDBJ databases">
        <authorList>
            <person name="Kikuchi T."/>
        </authorList>
    </citation>
    <scope>NUCLEOTIDE SEQUENCE</scope>
    <source>
        <strain evidence="2">Ka4C1</strain>
    </source>
</reference>
<accession>A0A7I8X3C7</accession>
<feature type="transmembrane region" description="Helical" evidence="1">
    <location>
        <begin position="190"/>
        <end position="213"/>
    </location>
</feature>
<proteinExistence type="predicted"/>
<evidence type="ECO:0000313" key="2">
    <source>
        <dbReference type="EMBL" id="CAD5233457.1"/>
    </source>
</evidence>
<feature type="transmembrane region" description="Helical" evidence="1">
    <location>
        <begin position="249"/>
        <end position="269"/>
    </location>
</feature>
<dbReference type="Gene3D" id="1.20.1070.10">
    <property type="entry name" value="Rhodopsin 7-helix transmembrane proteins"/>
    <property type="match status" value="1"/>
</dbReference>
<dbReference type="EMBL" id="CAJFCV020000006">
    <property type="protein sequence ID" value="CAG9128566.1"/>
    <property type="molecule type" value="Genomic_DNA"/>
</dbReference>
<protein>
    <submittedName>
        <fullName evidence="2">(pine wood nematode) hypothetical protein</fullName>
    </submittedName>
</protein>
<dbReference type="SUPFAM" id="SSF81321">
    <property type="entry name" value="Family A G protein-coupled receptor-like"/>
    <property type="match status" value="1"/>
</dbReference>
<feature type="transmembrane region" description="Helical" evidence="1">
    <location>
        <begin position="44"/>
        <end position="64"/>
    </location>
</feature>
<dbReference type="Proteomes" id="UP000582659">
    <property type="component" value="Unassembled WGS sequence"/>
</dbReference>
<dbReference type="OrthoDB" id="5790586at2759"/>
<dbReference type="PANTHER" id="PTHR22943">
    <property type="entry name" value="7-TRANSMEMBRANE DOMAIN RECEPTOR C.ELEGANS"/>
    <property type="match status" value="1"/>
</dbReference>
<feature type="transmembrane region" description="Helical" evidence="1">
    <location>
        <begin position="13"/>
        <end position="32"/>
    </location>
</feature>
<feature type="transmembrane region" description="Helical" evidence="1">
    <location>
        <begin position="133"/>
        <end position="154"/>
    </location>
</feature>
<dbReference type="EMBL" id="CAJFDI010000006">
    <property type="protein sequence ID" value="CAD5233457.1"/>
    <property type="molecule type" value="Genomic_DNA"/>
</dbReference>
<feature type="transmembrane region" description="Helical" evidence="1">
    <location>
        <begin position="275"/>
        <end position="298"/>
    </location>
</feature>
<comment type="caution">
    <text evidence="2">The sequence shown here is derived from an EMBL/GenBank/DDBJ whole genome shotgun (WGS) entry which is preliminary data.</text>
</comment>
<dbReference type="Pfam" id="PF10326">
    <property type="entry name" value="7TM_GPCR_Str"/>
    <property type="match status" value="1"/>
</dbReference>
<keyword evidence="1" id="KW-0812">Transmembrane</keyword>
<name>A0A7I8X3C7_BURXY</name>